<name>A0A3N7HVQ5_9BURK</name>
<keyword evidence="5" id="KW-0255">Endonuclease</keyword>
<dbReference type="GO" id="GO:0009307">
    <property type="term" value="P:DNA restriction-modification system"/>
    <property type="evidence" value="ECO:0007669"/>
    <property type="project" value="UniProtKB-KW"/>
</dbReference>
<gene>
    <name evidence="5" type="ORF">DZC73_05490</name>
</gene>
<keyword evidence="2" id="KW-0680">Restriction system</keyword>
<dbReference type="CDD" id="cd17260">
    <property type="entry name" value="RMtype1_S_EcoEI-TRD1-CR1_like"/>
    <property type="match status" value="1"/>
</dbReference>
<reference evidence="5 6" key="2">
    <citation type="submission" date="2018-12" db="EMBL/GenBank/DDBJ databases">
        <title>Rhizobacter gummiphilus sp. nov., a rubber-degrading bacterium isolated from the soil of a botanical garden in Japan.</title>
        <authorList>
            <person name="Shunsuke S.S."/>
        </authorList>
    </citation>
    <scope>NUCLEOTIDE SEQUENCE [LARGE SCALE GENOMIC DNA]</scope>
    <source>
        <strain evidence="5 6">S-16</strain>
    </source>
</reference>
<keyword evidence="5" id="KW-0378">Hydrolase</keyword>
<dbReference type="CDD" id="cd17524">
    <property type="entry name" value="RMtype1_S_EcoUTORF5051P-TRD2-CR2_like"/>
    <property type="match status" value="1"/>
</dbReference>
<protein>
    <submittedName>
        <fullName evidence="5">Restriction endonuclease subunit S</fullName>
    </submittedName>
</protein>
<evidence type="ECO:0000313" key="6">
    <source>
        <dbReference type="Proteomes" id="UP000267464"/>
    </source>
</evidence>
<feature type="domain" description="Type I restriction modification DNA specificity" evidence="4">
    <location>
        <begin position="4"/>
        <end position="171"/>
    </location>
</feature>
<dbReference type="PANTHER" id="PTHR30408">
    <property type="entry name" value="TYPE-1 RESTRICTION ENZYME ECOKI SPECIFICITY PROTEIN"/>
    <property type="match status" value="1"/>
</dbReference>
<dbReference type="AlphaFoldDB" id="A0A3N7HVQ5"/>
<dbReference type="InterPro" id="IPR000055">
    <property type="entry name" value="Restrct_endonuc_typeI_TRD"/>
</dbReference>
<keyword evidence="5" id="KW-0540">Nuclease</keyword>
<evidence type="ECO:0000256" key="1">
    <source>
        <dbReference type="ARBA" id="ARBA00010923"/>
    </source>
</evidence>
<keyword evidence="6" id="KW-1185">Reference proteome</keyword>
<evidence type="ECO:0000313" key="5">
    <source>
        <dbReference type="EMBL" id="RQP26460.1"/>
    </source>
</evidence>
<dbReference type="GO" id="GO:0003677">
    <property type="term" value="F:DNA binding"/>
    <property type="evidence" value="ECO:0007669"/>
    <property type="project" value="UniProtKB-KW"/>
</dbReference>
<dbReference type="EMBL" id="QUSW01000001">
    <property type="protein sequence ID" value="RQP26460.1"/>
    <property type="molecule type" value="Genomic_DNA"/>
</dbReference>
<dbReference type="OrthoDB" id="5298944at2"/>
<dbReference type="SUPFAM" id="SSF116734">
    <property type="entry name" value="DNA methylase specificity domain"/>
    <property type="match status" value="2"/>
</dbReference>
<dbReference type="GO" id="GO:0004519">
    <property type="term" value="F:endonuclease activity"/>
    <property type="evidence" value="ECO:0007669"/>
    <property type="project" value="UniProtKB-KW"/>
</dbReference>
<reference evidence="5 6" key="1">
    <citation type="submission" date="2018-08" db="EMBL/GenBank/DDBJ databases">
        <authorList>
            <person name="Khan S.A."/>
            <person name="Jeon C.O."/>
            <person name="Chun B.H."/>
            <person name="Jeong S.E."/>
        </authorList>
    </citation>
    <scope>NUCLEOTIDE SEQUENCE [LARGE SCALE GENOMIC DNA]</scope>
    <source>
        <strain evidence="5 6">S-16</strain>
    </source>
</reference>
<dbReference type="PANTHER" id="PTHR30408:SF12">
    <property type="entry name" value="TYPE I RESTRICTION ENZYME MJAVIII SPECIFICITY SUBUNIT"/>
    <property type="match status" value="1"/>
</dbReference>
<dbReference type="Gene3D" id="3.90.220.20">
    <property type="entry name" value="DNA methylase specificity domains"/>
    <property type="match status" value="2"/>
</dbReference>
<keyword evidence="3" id="KW-0238">DNA-binding</keyword>
<dbReference type="InterPro" id="IPR044946">
    <property type="entry name" value="Restrct_endonuc_typeI_TRD_sf"/>
</dbReference>
<feature type="domain" description="Type I restriction modification DNA specificity" evidence="4">
    <location>
        <begin position="260"/>
        <end position="372"/>
    </location>
</feature>
<accession>A0A3N7HVQ5</accession>
<proteinExistence type="inferred from homology"/>
<comment type="caution">
    <text evidence="5">The sequence shown here is derived from an EMBL/GenBank/DDBJ whole genome shotgun (WGS) entry which is preliminary data.</text>
</comment>
<organism evidence="5 6">
    <name type="scientific">Piscinibacter terrae</name>
    <dbReference type="NCBI Taxonomy" id="2496871"/>
    <lineage>
        <taxon>Bacteria</taxon>
        <taxon>Pseudomonadati</taxon>
        <taxon>Pseudomonadota</taxon>
        <taxon>Betaproteobacteria</taxon>
        <taxon>Burkholderiales</taxon>
        <taxon>Sphaerotilaceae</taxon>
        <taxon>Piscinibacter</taxon>
    </lineage>
</organism>
<dbReference type="Proteomes" id="UP000267464">
    <property type="component" value="Unassembled WGS sequence"/>
</dbReference>
<sequence length="646" mass="71670">MRLPATWAEVRLTDVCELNPRLLAEIRPSDDLPVTFVPMSAVNESAGVIDKPEERTFGEVARGYTSFRERDVLFAKVTPCMENGKAAIVGQLVNGLGFGSTEFHVLRPTPAVLPEFVFSFVRQQAFRDRAASAFVGTGGLQRVPPDFLARVKIPLPTLPEQQRIVDVLQQAKVVAKAKQSISEQIDQLVRTAYWEHFGAWYTTDGLIDPVRISDCIADSQYGISEAMEEHGTHAVLRMNSITSSGWLDLSELKYASLSAKDIASTELQDGDLLFNRTNSKELVGKCAVWRPVAGAFSFASYLIRLRLKSEMLPEYLWATLNSAYGKYRLANSAKQAVSMANVSPTDLGRITVPLPPLAIQDAFAKFVRTVEALRSQMLSKLDAFAELQTIVSQQALIGELTPTWRDDHANEIAKAVQTRDTLLRERGAMIDPSATITATPSAQAEMTVRPARHWLLGQLSAFQRQVLTAFTVYCQSSGEPLLVEDPDVFARFCDDTTVTEQLQVFGTSHGNRIRRTLSQLAALGLIAKVALPKVDPESGERDYLKAFRPLRNDEFTRLADVQSLRKALSADDDHGHYHFQAQLDYETSQRAGAGSMFQVISIEDDEGKDFTHLVDQSRRYASLDDLKVDLASALKVAAKQIELEEK</sequence>
<dbReference type="RefSeq" id="WP_124539146.1">
    <property type="nucleotide sequence ID" value="NZ_QUSW01000001.1"/>
</dbReference>
<evidence type="ECO:0000256" key="2">
    <source>
        <dbReference type="ARBA" id="ARBA00022747"/>
    </source>
</evidence>
<dbReference type="InterPro" id="IPR052021">
    <property type="entry name" value="Type-I_RS_S_subunit"/>
</dbReference>
<comment type="similarity">
    <text evidence="1">Belongs to the type-I restriction system S methylase family.</text>
</comment>
<evidence type="ECO:0000259" key="4">
    <source>
        <dbReference type="Pfam" id="PF01420"/>
    </source>
</evidence>
<dbReference type="Pfam" id="PF01420">
    <property type="entry name" value="Methylase_S"/>
    <property type="match status" value="2"/>
</dbReference>
<evidence type="ECO:0000256" key="3">
    <source>
        <dbReference type="ARBA" id="ARBA00023125"/>
    </source>
</evidence>